<organism evidence="1 2">
    <name type="scientific">Portunus trituberculatus</name>
    <name type="common">Swimming crab</name>
    <name type="synonym">Neptunus trituberculatus</name>
    <dbReference type="NCBI Taxonomy" id="210409"/>
    <lineage>
        <taxon>Eukaryota</taxon>
        <taxon>Metazoa</taxon>
        <taxon>Ecdysozoa</taxon>
        <taxon>Arthropoda</taxon>
        <taxon>Crustacea</taxon>
        <taxon>Multicrustacea</taxon>
        <taxon>Malacostraca</taxon>
        <taxon>Eumalacostraca</taxon>
        <taxon>Eucarida</taxon>
        <taxon>Decapoda</taxon>
        <taxon>Pleocyemata</taxon>
        <taxon>Brachyura</taxon>
        <taxon>Eubrachyura</taxon>
        <taxon>Portunoidea</taxon>
        <taxon>Portunidae</taxon>
        <taxon>Portuninae</taxon>
        <taxon>Portunus</taxon>
    </lineage>
</organism>
<gene>
    <name evidence="1" type="ORF">E2C01_033250</name>
</gene>
<accession>A0A5B7F1Y7</accession>
<dbReference type="Proteomes" id="UP000324222">
    <property type="component" value="Unassembled WGS sequence"/>
</dbReference>
<proteinExistence type="predicted"/>
<comment type="caution">
    <text evidence="1">The sequence shown here is derived from an EMBL/GenBank/DDBJ whole genome shotgun (WGS) entry which is preliminary data.</text>
</comment>
<evidence type="ECO:0000313" key="2">
    <source>
        <dbReference type="Proteomes" id="UP000324222"/>
    </source>
</evidence>
<dbReference type="OrthoDB" id="6338767at2759"/>
<protein>
    <submittedName>
        <fullName evidence="1">Uncharacterized protein</fullName>
    </submittedName>
</protein>
<sequence length="92" mass="10324">MDGVTRVTGKYLRPAELLHLAGDSERWHFKAAQVQVDVAQFQIEEISIMIPMKSLQEWAADCIAKSLLNSLCVTRLAISAFRCSVDSSQREN</sequence>
<dbReference type="AlphaFoldDB" id="A0A5B7F1Y7"/>
<keyword evidence="2" id="KW-1185">Reference proteome</keyword>
<evidence type="ECO:0000313" key="1">
    <source>
        <dbReference type="EMBL" id="MPC39705.1"/>
    </source>
</evidence>
<name>A0A5B7F1Y7_PORTR</name>
<dbReference type="EMBL" id="VSRR010004446">
    <property type="protein sequence ID" value="MPC39705.1"/>
    <property type="molecule type" value="Genomic_DNA"/>
</dbReference>
<reference evidence="1 2" key="1">
    <citation type="submission" date="2019-05" db="EMBL/GenBank/DDBJ databases">
        <title>Another draft genome of Portunus trituberculatus and its Hox gene families provides insights of decapod evolution.</title>
        <authorList>
            <person name="Jeong J.-H."/>
            <person name="Song I."/>
            <person name="Kim S."/>
            <person name="Choi T."/>
            <person name="Kim D."/>
            <person name="Ryu S."/>
            <person name="Kim W."/>
        </authorList>
    </citation>
    <scope>NUCLEOTIDE SEQUENCE [LARGE SCALE GENOMIC DNA]</scope>
    <source>
        <tissue evidence="1">Muscle</tissue>
    </source>
</reference>